<proteinExistence type="predicted"/>
<evidence type="ECO:0000313" key="2">
    <source>
        <dbReference type="Proteomes" id="UP000198724"/>
    </source>
</evidence>
<dbReference type="AlphaFoldDB" id="A0A1I2ZNB5"/>
<name>A0A1I2ZNB5_9BACT</name>
<gene>
    <name evidence="1" type="ORF">SAMN05421739_11630</name>
</gene>
<keyword evidence="2" id="KW-1185">Reference proteome</keyword>
<reference evidence="2" key="1">
    <citation type="submission" date="2016-10" db="EMBL/GenBank/DDBJ databases">
        <authorList>
            <person name="Varghese N."/>
            <person name="Submissions S."/>
        </authorList>
    </citation>
    <scope>NUCLEOTIDE SEQUENCE [LARGE SCALE GENOMIC DNA]</scope>
    <source>
        <strain evidence="2">LP51</strain>
    </source>
</reference>
<accession>A0A1I2ZNB5</accession>
<sequence>MDYPEQLNQPEWKEKRLSILRRDGHRCQICFNRSLIDRYRISLHGASPISNNLIYIIFDKEVSGTYRCRTDHEKSFLFELLQISQGNSIVALTSGTRDFCQLIATVVLPKKLDYSSISGSPDEIALKQEIQEDYLKYISKDKLTALRWLDTKSLHIHHRYYQIGKMAWEYPDSALTTLCWECHEKLHADTEIDVLDDSGEIIGKRQVCTRCHGAGRFPEYSHVEGGACFRCGGERFE</sequence>
<dbReference type="STRING" id="1436961.SAMN05421739_11630"/>
<dbReference type="Proteomes" id="UP000198724">
    <property type="component" value="Unassembled WGS sequence"/>
</dbReference>
<protein>
    <submittedName>
        <fullName evidence="1">Uncharacterized protein</fullName>
    </submittedName>
</protein>
<dbReference type="SUPFAM" id="SSF48695">
    <property type="entry name" value="Multiheme cytochromes"/>
    <property type="match status" value="1"/>
</dbReference>
<dbReference type="RefSeq" id="WP_092105719.1">
    <property type="nucleotide sequence ID" value="NZ_FOOT01000016.1"/>
</dbReference>
<dbReference type="EMBL" id="FOOT01000016">
    <property type="protein sequence ID" value="SFH39327.1"/>
    <property type="molecule type" value="Genomic_DNA"/>
</dbReference>
<dbReference type="InterPro" id="IPR036280">
    <property type="entry name" value="Multihaem_cyt_sf"/>
</dbReference>
<organism evidence="1 2">
    <name type="scientific">Pontibacter chinhatensis</name>
    <dbReference type="NCBI Taxonomy" id="1436961"/>
    <lineage>
        <taxon>Bacteria</taxon>
        <taxon>Pseudomonadati</taxon>
        <taxon>Bacteroidota</taxon>
        <taxon>Cytophagia</taxon>
        <taxon>Cytophagales</taxon>
        <taxon>Hymenobacteraceae</taxon>
        <taxon>Pontibacter</taxon>
    </lineage>
</organism>
<evidence type="ECO:0000313" key="1">
    <source>
        <dbReference type="EMBL" id="SFH39327.1"/>
    </source>
</evidence>